<dbReference type="Gene3D" id="1.10.10.10">
    <property type="entry name" value="Winged helix-like DNA-binding domain superfamily/Winged helix DNA-binding domain"/>
    <property type="match status" value="1"/>
</dbReference>
<protein>
    <submittedName>
        <fullName evidence="2">Helix-turn-helix transcriptional regulator</fullName>
    </submittedName>
</protein>
<name>A0ABW7QXF9_9ACTN</name>
<evidence type="ECO:0000259" key="1">
    <source>
        <dbReference type="SMART" id="SM00421"/>
    </source>
</evidence>
<reference evidence="2 3" key="1">
    <citation type="submission" date="2024-10" db="EMBL/GenBank/DDBJ databases">
        <title>The Natural Products Discovery Center: Release of the First 8490 Sequenced Strains for Exploring Actinobacteria Biosynthetic Diversity.</title>
        <authorList>
            <person name="Kalkreuter E."/>
            <person name="Kautsar S.A."/>
            <person name="Yang D."/>
            <person name="Bader C.D."/>
            <person name="Teijaro C.N."/>
            <person name="Fluegel L."/>
            <person name="Davis C.M."/>
            <person name="Simpson J.R."/>
            <person name="Lauterbach L."/>
            <person name="Steele A.D."/>
            <person name="Gui C."/>
            <person name="Meng S."/>
            <person name="Li G."/>
            <person name="Viehrig K."/>
            <person name="Ye F."/>
            <person name="Su P."/>
            <person name="Kiefer A.F."/>
            <person name="Nichols A."/>
            <person name="Cepeda A.J."/>
            <person name="Yan W."/>
            <person name="Fan B."/>
            <person name="Jiang Y."/>
            <person name="Adhikari A."/>
            <person name="Zheng C.-J."/>
            <person name="Schuster L."/>
            <person name="Cowan T.M."/>
            <person name="Smanski M.J."/>
            <person name="Chevrette M.G."/>
            <person name="De Carvalho L.P.S."/>
            <person name="Shen B."/>
        </authorList>
    </citation>
    <scope>NUCLEOTIDE SEQUENCE [LARGE SCALE GENOMIC DNA]</scope>
    <source>
        <strain evidence="2 3">NPDC017990</strain>
    </source>
</reference>
<keyword evidence="3" id="KW-1185">Reference proteome</keyword>
<dbReference type="InterPro" id="IPR000792">
    <property type="entry name" value="Tscrpt_reg_LuxR_C"/>
</dbReference>
<feature type="domain" description="HTH luxR-type" evidence="1">
    <location>
        <begin position="257"/>
        <end position="314"/>
    </location>
</feature>
<dbReference type="Proteomes" id="UP001610818">
    <property type="component" value="Unassembled WGS sequence"/>
</dbReference>
<dbReference type="PRINTS" id="PR00038">
    <property type="entry name" value="HTHLUXR"/>
</dbReference>
<evidence type="ECO:0000313" key="2">
    <source>
        <dbReference type="EMBL" id="MFH8549687.1"/>
    </source>
</evidence>
<evidence type="ECO:0000313" key="3">
    <source>
        <dbReference type="Proteomes" id="UP001610818"/>
    </source>
</evidence>
<dbReference type="SMART" id="SM00421">
    <property type="entry name" value="HTH_LUXR"/>
    <property type="match status" value="1"/>
</dbReference>
<dbReference type="SUPFAM" id="SSF46894">
    <property type="entry name" value="C-terminal effector domain of the bipartite response regulators"/>
    <property type="match status" value="1"/>
</dbReference>
<dbReference type="InterPro" id="IPR036388">
    <property type="entry name" value="WH-like_DNA-bd_sf"/>
</dbReference>
<dbReference type="EMBL" id="JBIRGQ010000006">
    <property type="protein sequence ID" value="MFH8549687.1"/>
    <property type="molecule type" value="Genomic_DNA"/>
</dbReference>
<comment type="caution">
    <text evidence="2">The sequence shown here is derived from an EMBL/GenBank/DDBJ whole genome shotgun (WGS) entry which is preliminary data.</text>
</comment>
<proteinExistence type="predicted"/>
<dbReference type="RefSeq" id="WP_397716076.1">
    <property type="nucleotide sequence ID" value="NZ_JBIRGN010000006.1"/>
</dbReference>
<dbReference type="InterPro" id="IPR016032">
    <property type="entry name" value="Sig_transdc_resp-reg_C-effctor"/>
</dbReference>
<accession>A0ABW7QXF9</accession>
<dbReference type="PANTHER" id="PTHR34293">
    <property type="entry name" value="HTH-TYPE TRANSCRIPTIONAL REGULATOR TRMBL2"/>
    <property type="match status" value="1"/>
</dbReference>
<sequence>MTLPSHAHGADDLCTAGTTLYERALAEGRVRSEAAEAAPCLTRYGLLRADAEDPAWLRPTAPAVALPRLLETVGHRIARHRSRAANLATTFESLMALAPRHAAPAGPSAITVLNGLPVIQKAVAQALAETSKELLSIQPGGFRPPEILAKSLPDAKGALSRGGRMRTLYQHTSRHSLSVFGYHDQLQGDTEVRTLDEVTDRLFVFDRVVAFIPASKDRSVALEIRLPALVEHLAAAFECLWSLATPMYPHAEELPSSNGITARQQAIAHLLVDGLTDSEIALRLGMNVRTARVHIAKLSAVLGSSSRAQLGYLIGRSGILRRQN</sequence>
<dbReference type="PANTHER" id="PTHR34293:SF1">
    <property type="entry name" value="HTH-TYPE TRANSCRIPTIONAL REGULATOR TRMBL2"/>
    <property type="match status" value="1"/>
</dbReference>
<gene>
    <name evidence="2" type="ORF">ACH4F9_32255</name>
</gene>
<dbReference type="InterPro" id="IPR051797">
    <property type="entry name" value="TrmB-like"/>
</dbReference>
<organism evidence="2 3">
    <name type="scientific">Streptomyces longisporoflavus</name>
    <dbReference type="NCBI Taxonomy" id="28044"/>
    <lineage>
        <taxon>Bacteria</taxon>
        <taxon>Bacillati</taxon>
        <taxon>Actinomycetota</taxon>
        <taxon>Actinomycetes</taxon>
        <taxon>Kitasatosporales</taxon>
        <taxon>Streptomycetaceae</taxon>
        <taxon>Streptomyces</taxon>
    </lineage>
</organism>